<accession>A0ACB8S645</accession>
<proteinExistence type="predicted"/>
<feature type="non-terminal residue" evidence="1">
    <location>
        <position position="1"/>
    </location>
</feature>
<comment type="caution">
    <text evidence="1">The sequence shown here is derived from an EMBL/GenBank/DDBJ whole genome shotgun (WGS) entry which is preliminary data.</text>
</comment>
<protein>
    <submittedName>
        <fullName evidence="1">Uncharacterized protein</fullName>
    </submittedName>
</protein>
<evidence type="ECO:0000313" key="1">
    <source>
        <dbReference type="EMBL" id="KAI0051637.1"/>
    </source>
</evidence>
<evidence type="ECO:0000313" key="2">
    <source>
        <dbReference type="Proteomes" id="UP000814033"/>
    </source>
</evidence>
<organism evidence="1 2">
    <name type="scientific">Auriscalpium vulgare</name>
    <dbReference type="NCBI Taxonomy" id="40419"/>
    <lineage>
        <taxon>Eukaryota</taxon>
        <taxon>Fungi</taxon>
        <taxon>Dikarya</taxon>
        <taxon>Basidiomycota</taxon>
        <taxon>Agaricomycotina</taxon>
        <taxon>Agaricomycetes</taxon>
        <taxon>Russulales</taxon>
        <taxon>Auriscalpiaceae</taxon>
        <taxon>Auriscalpium</taxon>
    </lineage>
</organism>
<reference evidence="1" key="2">
    <citation type="journal article" date="2022" name="New Phytol.">
        <title>Evolutionary transition to the ectomycorrhizal habit in the genomes of a hyperdiverse lineage of mushroom-forming fungi.</title>
        <authorList>
            <person name="Looney B."/>
            <person name="Miyauchi S."/>
            <person name="Morin E."/>
            <person name="Drula E."/>
            <person name="Courty P.E."/>
            <person name="Kohler A."/>
            <person name="Kuo A."/>
            <person name="LaButti K."/>
            <person name="Pangilinan J."/>
            <person name="Lipzen A."/>
            <person name="Riley R."/>
            <person name="Andreopoulos W."/>
            <person name="He G."/>
            <person name="Johnson J."/>
            <person name="Nolan M."/>
            <person name="Tritt A."/>
            <person name="Barry K.W."/>
            <person name="Grigoriev I.V."/>
            <person name="Nagy L.G."/>
            <person name="Hibbett D."/>
            <person name="Henrissat B."/>
            <person name="Matheny P.B."/>
            <person name="Labbe J."/>
            <person name="Martin F.M."/>
        </authorList>
    </citation>
    <scope>NUCLEOTIDE SEQUENCE</scope>
    <source>
        <strain evidence="1">FP105234-sp</strain>
    </source>
</reference>
<reference evidence="1" key="1">
    <citation type="submission" date="2021-02" db="EMBL/GenBank/DDBJ databases">
        <authorList>
            <consortium name="DOE Joint Genome Institute"/>
            <person name="Ahrendt S."/>
            <person name="Looney B.P."/>
            <person name="Miyauchi S."/>
            <person name="Morin E."/>
            <person name="Drula E."/>
            <person name="Courty P.E."/>
            <person name="Chicoki N."/>
            <person name="Fauchery L."/>
            <person name="Kohler A."/>
            <person name="Kuo A."/>
            <person name="Labutti K."/>
            <person name="Pangilinan J."/>
            <person name="Lipzen A."/>
            <person name="Riley R."/>
            <person name="Andreopoulos W."/>
            <person name="He G."/>
            <person name="Johnson J."/>
            <person name="Barry K.W."/>
            <person name="Grigoriev I.V."/>
            <person name="Nagy L."/>
            <person name="Hibbett D."/>
            <person name="Henrissat B."/>
            <person name="Matheny P.B."/>
            <person name="Labbe J."/>
            <person name="Martin F."/>
        </authorList>
    </citation>
    <scope>NUCLEOTIDE SEQUENCE</scope>
    <source>
        <strain evidence="1">FP105234-sp</strain>
    </source>
</reference>
<gene>
    <name evidence="1" type="ORF">FA95DRAFT_1621741</name>
</gene>
<sequence>ANDSRSVAAVDIIQSGRLVCIASPRPFEVWATCAASGSILSDQEYPRYWLTLHATGSATCTCPDWLQRGGACKHIRSLAVTTKLSAASQAEAGTGANAYNLPTSLEAATLIRERNKLWYAGQPTMAPTAPLCPMAYPQGYLGLVPPPSMTVAAPTDPIATITLPPPEPADSQPPLADEIDLTVIAEPDGPDEQPEVIEHAPENADEEAGGMLPEEGRTEGRSPEPSLRVLTICLHKNPTNETAANPAAVEQEAWLNVQAVELQRQHHVEQDVHHLLPRLHGLSGTLADMSSLEATDKIIEFHSLIDTLGDQLRELSDRRLRTRPGDGPDQPAGVPIVASTSARNEVFYPCPKSDREALKAFAATDLPRRQPSKLGRLKNRAREVDEEAAGVGGQAGVEKTEGMS</sequence>
<name>A0ACB8S645_9AGAM</name>
<keyword evidence="2" id="KW-1185">Reference proteome</keyword>
<dbReference type="EMBL" id="MU275850">
    <property type="protein sequence ID" value="KAI0051637.1"/>
    <property type="molecule type" value="Genomic_DNA"/>
</dbReference>
<dbReference type="Proteomes" id="UP000814033">
    <property type="component" value="Unassembled WGS sequence"/>
</dbReference>